<comment type="caution">
    <text evidence="2">The sequence shown here is derived from an EMBL/GenBank/DDBJ whole genome shotgun (WGS) entry which is preliminary data.</text>
</comment>
<accession>A0AA39Y5V5</accession>
<evidence type="ECO:0000256" key="1">
    <source>
        <dbReference type="SAM" id="MobiDB-lite"/>
    </source>
</evidence>
<dbReference type="Proteomes" id="UP001174936">
    <property type="component" value="Unassembled WGS sequence"/>
</dbReference>
<dbReference type="AlphaFoldDB" id="A0AA39Y5V5"/>
<name>A0AA39Y5V5_9PEZI</name>
<evidence type="ECO:0000313" key="3">
    <source>
        <dbReference type="Proteomes" id="UP001174936"/>
    </source>
</evidence>
<dbReference type="EMBL" id="JAULSV010000004">
    <property type="protein sequence ID" value="KAK0645970.1"/>
    <property type="molecule type" value="Genomic_DNA"/>
</dbReference>
<proteinExistence type="predicted"/>
<reference evidence="2" key="1">
    <citation type="submission" date="2023-06" db="EMBL/GenBank/DDBJ databases">
        <title>Genome-scale phylogeny and comparative genomics of the fungal order Sordariales.</title>
        <authorList>
            <consortium name="Lawrence Berkeley National Laboratory"/>
            <person name="Hensen N."/>
            <person name="Bonometti L."/>
            <person name="Westerberg I."/>
            <person name="Brannstrom I.O."/>
            <person name="Guillou S."/>
            <person name="Cros-Aarteil S."/>
            <person name="Calhoun S."/>
            <person name="Haridas S."/>
            <person name="Kuo A."/>
            <person name="Mondo S."/>
            <person name="Pangilinan J."/>
            <person name="Riley R."/>
            <person name="Labutti K."/>
            <person name="Andreopoulos B."/>
            <person name="Lipzen A."/>
            <person name="Chen C."/>
            <person name="Yanf M."/>
            <person name="Daum C."/>
            <person name="Ng V."/>
            <person name="Clum A."/>
            <person name="Steindorff A."/>
            <person name="Ohm R."/>
            <person name="Martin F."/>
            <person name="Silar P."/>
            <person name="Natvig D."/>
            <person name="Lalanne C."/>
            <person name="Gautier V."/>
            <person name="Ament-Velasquez S.L."/>
            <person name="Kruys A."/>
            <person name="Hutchinson M.I."/>
            <person name="Powell A.J."/>
            <person name="Barry K."/>
            <person name="Miller A.N."/>
            <person name="Grigoriev I.V."/>
            <person name="Debuchy R."/>
            <person name="Gladieux P."/>
            <person name="Thoren M.H."/>
            <person name="Johannesson H."/>
        </authorList>
    </citation>
    <scope>NUCLEOTIDE SEQUENCE</scope>
    <source>
        <strain evidence="2">SMH2532-1</strain>
    </source>
</reference>
<evidence type="ECO:0000313" key="2">
    <source>
        <dbReference type="EMBL" id="KAK0645970.1"/>
    </source>
</evidence>
<protein>
    <submittedName>
        <fullName evidence="2">Uncharacterized protein</fullName>
    </submittedName>
</protein>
<organism evidence="2 3">
    <name type="scientific">Cercophora newfieldiana</name>
    <dbReference type="NCBI Taxonomy" id="92897"/>
    <lineage>
        <taxon>Eukaryota</taxon>
        <taxon>Fungi</taxon>
        <taxon>Dikarya</taxon>
        <taxon>Ascomycota</taxon>
        <taxon>Pezizomycotina</taxon>
        <taxon>Sordariomycetes</taxon>
        <taxon>Sordariomycetidae</taxon>
        <taxon>Sordariales</taxon>
        <taxon>Lasiosphaeriaceae</taxon>
        <taxon>Cercophora</taxon>
    </lineage>
</organism>
<keyword evidence="3" id="KW-1185">Reference proteome</keyword>
<gene>
    <name evidence="2" type="ORF">B0T16DRAFT_412328</name>
</gene>
<sequence>MIWDFAIQPLDPSTPSVQFFTIFNTHIEAEARALEPHTVRYSLRGHGTSQQERRSLPWATSR</sequence>
<feature type="region of interest" description="Disordered" evidence="1">
    <location>
        <begin position="42"/>
        <end position="62"/>
    </location>
</feature>